<proteinExistence type="predicted"/>
<feature type="region of interest" description="Disordered" evidence="1">
    <location>
        <begin position="1"/>
        <end position="21"/>
    </location>
</feature>
<reference evidence="2 3" key="1">
    <citation type="submission" date="2019-03" db="EMBL/GenBank/DDBJ databases">
        <title>Genomic Encyclopedia of Type Strains, Phase IV (KMG-IV): sequencing the most valuable type-strain genomes for metagenomic binning, comparative biology and taxonomic classification.</title>
        <authorList>
            <person name="Goeker M."/>
        </authorList>
    </citation>
    <scope>NUCLEOTIDE SEQUENCE [LARGE SCALE GENOMIC DNA]</scope>
    <source>
        <strain evidence="2 3">DSM 23917</strain>
    </source>
</reference>
<dbReference type="AlphaFoldDB" id="A0A4R2LXV5"/>
<accession>A0A4R2LXV5</accession>
<comment type="caution">
    <text evidence="2">The sequence shown here is derived from an EMBL/GenBank/DDBJ whole genome shotgun (WGS) entry which is preliminary data.</text>
</comment>
<dbReference type="Proteomes" id="UP000295600">
    <property type="component" value="Unassembled WGS sequence"/>
</dbReference>
<sequence>MKQKARMLRPPGRNIAGKLNGGMPLPCAKRVKYS</sequence>
<organism evidence="2 3">
    <name type="scientific">Prevotella heparinolytica</name>
    <dbReference type="NCBI Taxonomy" id="28113"/>
    <lineage>
        <taxon>Bacteria</taxon>
        <taxon>Pseudomonadati</taxon>
        <taxon>Bacteroidota</taxon>
        <taxon>Bacteroidia</taxon>
        <taxon>Bacteroidales</taxon>
        <taxon>Bacteroidaceae</taxon>
        <taxon>Bacteroides</taxon>
    </lineage>
</organism>
<gene>
    <name evidence="2" type="ORF">EV202_101134</name>
</gene>
<protein>
    <submittedName>
        <fullName evidence="2">Uncharacterized protein</fullName>
    </submittedName>
</protein>
<evidence type="ECO:0000313" key="3">
    <source>
        <dbReference type="Proteomes" id="UP000295600"/>
    </source>
</evidence>
<evidence type="ECO:0000313" key="2">
    <source>
        <dbReference type="EMBL" id="TCO96363.1"/>
    </source>
</evidence>
<dbReference type="EMBL" id="SLXB01000001">
    <property type="protein sequence ID" value="TCO96363.1"/>
    <property type="molecule type" value="Genomic_DNA"/>
</dbReference>
<evidence type="ECO:0000256" key="1">
    <source>
        <dbReference type="SAM" id="MobiDB-lite"/>
    </source>
</evidence>
<name>A0A4R2LXV5_9BACE</name>